<evidence type="ECO:0000256" key="1">
    <source>
        <dbReference type="SAM" id="Phobius"/>
    </source>
</evidence>
<dbReference type="AlphaFoldDB" id="J9GGE2"/>
<gene>
    <name evidence="2" type="ORF">EVA_13474</name>
</gene>
<comment type="caution">
    <text evidence="2">The sequence shown here is derived from an EMBL/GenBank/DDBJ whole genome shotgun (WGS) entry which is preliminary data.</text>
</comment>
<reference evidence="2" key="1">
    <citation type="journal article" date="2012" name="PLoS ONE">
        <title>Gene sets for utilization of primary and secondary nutrition supplies in the distal gut of endangered iberian lynx.</title>
        <authorList>
            <person name="Alcaide M."/>
            <person name="Messina E."/>
            <person name="Richter M."/>
            <person name="Bargiela R."/>
            <person name="Peplies J."/>
            <person name="Huws S.A."/>
            <person name="Newbold C.J."/>
            <person name="Golyshin P.N."/>
            <person name="Simon M.A."/>
            <person name="Lopez G."/>
            <person name="Yakimov M.M."/>
            <person name="Ferrer M."/>
        </authorList>
    </citation>
    <scope>NUCLEOTIDE SEQUENCE</scope>
</reference>
<sequence>MSFNLSSMEGFIPLAWARSISRAFAFKIVCCSCSSAAAIANSALFFTAVFVTASFAAAFLAAAAFAFTNS</sequence>
<evidence type="ECO:0000313" key="2">
    <source>
        <dbReference type="EMBL" id="EJW98419.1"/>
    </source>
</evidence>
<feature type="transmembrane region" description="Helical" evidence="1">
    <location>
        <begin position="45"/>
        <end position="67"/>
    </location>
</feature>
<keyword evidence="1" id="KW-0812">Transmembrane</keyword>
<accession>J9GGE2</accession>
<name>J9GGE2_9ZZZZ</name>
<organism evidence="2">
    <name type="scientific">gut metagenome</name>
    <dbReference type="NCBI Taxonomy" id="749906"/>
    <lineage>
        <taxon>unclassified sequences</taxon>
        <taxon>metagenomes</taxon>
        <taxon>organismal metagenomes</taxon>
    </lineage>
</organism>
<dbReference type="EMBL" id="AMCI01004274">
    <property type="protein sequence ID" value="EJW98419.1"/>
    <property type="molecule type" value="Genomic_DNA"/>
</dbReference>
<protein>
    <submittedName>
        <fullName evidence="2">Secreted protein</fullName>
    </submittedName>
</protein>
<keyword evidence="1" id="KW-0472">Membrane</keyword>
<keyword evidence="1" id="KW-1133">Transmembrane helix</keyword>
<proteinExistence type="predicted"/>